<dbReference type="STRING" id="1121950.SAMN02745243_03437"/>
<dbReference type="GO" id="GO:0003700">
    <property type="term" value="F:DNA-binding transcription factor activity"/>
    <property type="evidence" value="ECO:0007669"/>
    <property type="project" value="InterPro"/>
</dbReference>
<dbReference type="SUPFAM" id="SSF51182">
    <property type="entry name" value="RmlC-like cupins"/>
    <property type="match status" value="1"/>
</dbReference>
<dbReference type="PANTHER" id="PTHR43280:SF28">
    <property type="entry name" value="HTH-TYPE TRANSCRIPTIONAL ACTIVATOR RHAS"/>
    <property type="match status" value="1"/>
</dbReference>
<dbReference type="EMBL" id="FQZY01000068">
    <property type="protein sequence ID" value="SHK65517.1"/>
    <property type="molecule type" value="Genomic_DNA"/>
</dbReference>
<dbReference type="Pfam" id="PF07883">
    <property type="entry name" value="Cupin_2"/>
    <property type="match status" value="1"/>
</dbReference>
<dbReference type="InterPro" id="IPR014710">
    <property type="entry name" value="RmlC-like_jellyroll"/>
</dbReference>
<accession>A0A1M6U8J6</accession>
<dbReference type="SUPFAM" id="SSF46689">
    <property type="entry name" value="Homeodomain-like"/>
    <property type="match status" value="2"/>
</dbReference>
<dbReference type="Gene3D" id="1.10.10.60">
    <property type="entry name" value="Homeodomain-like"/>
    <property type="match status" value="2"/>
</dbReference>
<sequence>MRVELDIKKDQSEKIAYNIPEFPVYIRRGMLSAYPDFHAISHWHDDIELILVQSGHMEYRVNGETVRLEAGQGIFVNTRQFHHGFSKEREECIFLCALFHPMLLCSSPYVEKQYVTPVMENAAMPYYVFDLNREEEREVPELIEELYRISTGELFAMEAQPVLFGLWENLFRLSGQMQEKSVPQNNNLTILKEMIRFIYKNYAERVSLEQISQAGKVGKTTCCAIFKKYTNETPISYLTNYRLKKGMELLETTEENISEICFEVGFSGASYFTETFRKTYGCTPSEYRHGNVKYMLNP</sequence>
<gene>
    <name evidence="5" type="ORF">SAMN02745243_03437</name>
</gene>
<keyword evidence="1" id="KW-0805">Transcription regulation</keyword>
<organism evidence="5 6">
    <name type="scientific">Hespellia stercorisuis DSM 15480</name>
    <dbReference type="NCBI Taxonomy" id="1121950"/>
    <lineage>
        <taxon>Bacteria</taxon>
        <taxon>Bacillati</taxon>
        <taxon>Bacillota</taxon>
        <taxon>Clostridia</taxon>
        <taxon>Lachnospirales</taxon>
        <taxon>Lachnospiraceae</taxon>
        <taxon>Hespellia</taxon>
    </lineage>
</organism>
<dbReference type="CDD" id="cd02208">
    <property type="entry name" value="cupin_RmlC-like"/>
    <property type="match status" value="1"/>
</dbReference>
<dbReference type="InterPro" id="IPR018060">
    <property type="entry name" value="HTH_AraC"/>
</dbReference>
<dbReference type="PROSITE" id="PS01124">
    <property type="entry name" value="HTH_ARAC_FAMILY_2"/>
    <property type="match status" value="1"/>
</dbReference>
<dbReference type="PROSITE" id="PS00041">
    <property type="entry name" value="HTH_ARAC_FAMILY_1"/>
    <property type="match status" value="1"/>
</dbReference>
<evidence type="ECO:0000313" key="5">
    <source>
        <dbReference type="EMBL" id="SHK65517.1"/>
    </source>
</evidence>
<evidence type="ECO:0000259" key="4">
    <source>
        <dbReference type="PROSITE" id="PS01124"/>
    </source>
</evidence>
<keyword evidence="3" id="KW-0804">Transcription</keyword>
<dbReference type="InterPro" id="IPR009057">
    <property type="entry name" value="Homeodomain-like_sf"/>
</dbReference>
<keyword evidence="2 5" id="KW-0238">DNA-binding</keyword>
<name>A0A1M6U8J6_9FIRM</name>
<dbReference type="Pfam" id="PF12833">
    <property type="entry name" value="HTH_18"/>
    <property type="match status" value="1"/>
</dbReference>
<evidence type="ECO:0000256" key="2">
    <source>
        <dbReference type="ARBA" id="ARBA00023125"/>
    </source>
</evidence>
<feature type="domain" description="HTH araC/xylS-type" evidence="4">
    <location>
        <begin position="192"/>
        <end position="290"/>
    </location>
</feature>
<evidence type="ECO:0000256" key="3">
    <source>
        <dbReference type="ARBA" id="ARBA00023163"/>
    </source>
</evidence>
<dbReference type="InterPro" id="IPR013096">
    <property type="entry name" value="Cupin_2"/>
</dbReference>
<dbReference type="Proteomes" id="UP000184301">
    <property type="component" value="Unassembled WGS sequence"/>
</dbReference>
<evidence type="ECO:0000313" key="6">
    <source>
        <dbReference type="Proteomes" id="UP000184301"/>
    </source>
</evidence>
<dbReference type="GO" id="GO:0043565">
    <property type="term" value="F:sequence-specific DNA binding"/>
    <property type="evidence" value="ECO:0007669"/>
    <property type="project" value="InterPro"/>
</dbReference>
<dbReference type="PRINTS" id="PR00032">
    <property type="entry name" value="HTHARAC"/>
</dbReference>
<dbReference type="PANTHER" id="PTHR43280">
    <property type="entry name" value="ARAC-FAMILY TRANSCRIPTIONAL REGULATOR"/>
    <property type="match status" value="1"/>
</dbReference>
<dbReference type="InterPro" id="IPR020449">
    <property type="entry name" value="Tscrpt_reg_AraC-type_HTH"/>
</dbReference>
<dbReference type="Gene3D" id="2.60.120.10">
    <property type="entry name" value="Jelly Rolls"/>
    <property type="match status" value="1"/>
</dbReference>
<keyword evidence="6" id="KW-1185">Reference proteome</keyword>
<dbReference type="SMART" id="SM00342">
    <property type="entry name" value="HTH_ARAC"/>
    <property type="match status" value="1"/>
</dbReference>
<protein>
    <submittedName>
        <fullName evidence="5">AraC-type DNA-binding protein</fullName>
    </submittedName>
</protein>
<dbReference type="InterPro" id="IPR018062">
    <property type="entry name" value="HTH_AraC-typ_CS"/>
</dbReference>
<evidence type="ECO:0000256" key="1">
    <source>
        <dbReference type="ARBA" id="ARBA00023015"/>
    </source>
</evidence>
<dbReference type="InterPro" id="IPR011051">
    <property type="entry name" value="RmlC_Cupin_sf"/>
</dbReference>
<proteinExistence type="predicted"/>
<dbReference type="AlphaFoldDB" id="A0A1M6U8J6"/>
<reference evidence="5 6" key="1">
    <citation type="submission" date="2016-11" db="EMBL/GenBank/DDBJ databases">
        <authorList>
            <person name="Jaros S."/>
            <person name="Januszkiewicz K."/>
            <person name="Wedrychowicz H."/>
        </authorList>
    </citation>
    <scope>NUCLEOTIDE SEQUENCE [LARGE SCALE GENOMIC DNA]</scope>
    <source>
        <strain evidence="5 6">DSM 15480</strain>
    </source>
</reference>